<organism evidence="2 3">
    <name type="scientific">Micromonospora craniellae</name>
    <dbReference type="NCBI Taxonomy" id="2294034"/>
    <lineage>
        <taxon>Bacteria</taxon>
        <taxon>Bacillati</taxon>
        <taxon>Actinomycetota</taxon>
        <taxon>Actinomycetes</taxon>
        <taxon>Micromonosporales</taxon>
        <taxon>Micromonosporaceae</taxon>
        <taxon>Micromonospora</taxon>
    </lineage>
</organism>
<gene>
    <name evidence="2" type="ORF">D0Q02_00965</name>
</gene>
<feature type="region of interest" description="Disordered" evidence="1">
    <location>
        <begin position="1"/>
        <end position="22"/>
    </location>
</feature>
<name>A0A372G5V3_9ACTN</name>
<dbReference type="Proteomes" id="UP000262621">
    <property type="component" value="Unassembled WGS sequence"/>
</dbReference>
<keyword evidence="3" id="KW-1185">Reference proteome</keyword>
<dbReference type="EMBL" id="QVFU01000001">
    <property type="protein sequence ID" value="RFS48100.1"/>
    <property type="molecule type" value="Genomic_DNA"/>
</dbReference>
<feature type="compositionally biased region" description="Low complexity" evidence="1">
    <location>
        <begin position="10"/>
        <end position="22"/>
    </location>
</feature>
<dbReference type="AlphaFoldDB" id="A0A372G5V3"/>
<accession>A0A372G5V3</accession>
<comment type="caution">
    <text evidence="2">The sequence shown here is derived from an EMBL/GenBank/DDBJ whole genome shotgun (WGS) entry which is preliminary data.</text>
</comment>
<sequence length="95" mass="9993">MPALVVTGVDPVDAGGRPAADPAGRAGRVIVRGCQVCARQGAARPVEVRFPGAAVGRADCRRGGYRSRADGDLLAHARATWIAVWDDRRSGRTWG</sequence>
<evidence type="ECO:0000313" key="3">
    <source>
        <dbReference type="Proteomes" id="UP000262621"/>
    </source>
</evidence>
<evidence type="ECO:0000256" key="1">
    <source>
        <dbReference type="SAM" id="MobiDB-lite"/>
    </source>
</evidence>
<evidence type="ECO:0000313" key="2">
    <source>
        <dbReference type="EMBL" id="RFS48100.1"/>
    </source>
</evidence>
<reference evidence="2 3" key="1">
    <citation type="submission" date="2018-08" db="EMBL/GenBank/DDBJ databases">
        <title>Verrucosispora craniellae sp. nov., isolated from a marine sponge in the South China Sea.</title>
        <authorList>
            <person name="Li L."/>
            <person name="Lin H.W."/>
        </authorList>
    </citation>
    <scope>NUCLEOTIDE SEQUENCE [LARGE SCALE GENOMIC DNA]</scope>
    <source>
        <strain evidence="2 3">LHW63014</strain>
    </source>
</reference>
<protein>
    <submittedName>
        <fullName evidence="2">Uncharacterized protein</fullName>
    </submittedName>
</protein>
<proteinExistence type="predicted"/>